<evidence type="ECO:0000259" key="3">
    <source>
        <dbReference type="Pfam" id="PF02230"/>
    </source>
</evidence>
<keyword evidence="1" id="KW-0732">Signal</keyword>
<dbReference type="Pfam" id="PF02230">
    <property type="entry name" value="Abhydrolase_2"/>
    <property type="match status" value="1"/>
</dbReference>
<evidence type="ECO:0000256" key="2">
    <source>
        <dbReference type="ARBA" id="ARBA00022801"/>
    </source>
</evidence>
<protein>
    <submittedName>
        <fullName evidence="4">Phospholipase</fullName>
    </submittedName>
</protein>
<gene>
    <name evidence="4" type="ORF">GCU54_00365</name>
</gene>
<dbReference type="Proteomes" id="UP000471126">
    <property type="component" value="Unassembled WGS sequence"/>
</dbReference>
<dbReference type="InterPro" id="IPR003140">
    <property type="entry name" value="PLipase/COase/thioEstase"/>
</dbReference>
<dbReference type="InterPro" id="IPR029058">
    <property type="entry name" value="AB_hydrolase_fold"/>
</dbReference>
<proteinExistence type="predicted"/>
<dbReference type="Gene3D" id="3.40.50.1820">
    <property type="entry name" value="alpha/beta hydrolase"/>
    <property type="match status" value="1"/>
</dbReference>
<dbReference type="PANTHER" id="PTHR43037">
    <property type="entry name" value="UNNAMED PRODUCT-RELATED"/>
    <property type="match status" value="1"/>
</dbReference>
<keyword evidence="2" id="KW-0378">Hydrolase</keyword>
<dbReference type="InterPro" id="IPR050955">
    <property type="entry name" value="Plant_Biomass_Hydrol_Est"/>
</dbReference>
<organism evidence="4 5">
    <name type="scientific">Geodermatophilus normandii</name>
    <dbReference type="NCBI Taxonomy" id="1137989"/>
    <lineage>
        <taxon>Bacteria</taxon>
        <taxon>Bacillati</taxon>
        <taxon>Actinomycetota</taxon>
        <taxon>Actinomycetes</taxon>
        <taxon>Geodermatophilales</taxon>
        <taxon>Geodermatophilaceae</taxon>
        <taxon>Geodermatophilus</taxon>
    </lineage>
</organism>
<evidence type="ECO:0000313" key="5">
    <source>
        <dbReference type="Proteomes" id="UP000471126"/>
    </source>
</evidence>
<name>A0A6P0GC81_9ACTN</name>
<reference evidence="4 5" key="1">
    <citation type="submission" date="2019-12" db="EMBL/GenBank/DDBJ databases">
        <title>WGS of CPCC 203550 I12A-02606.</title>
        <authorList>
            <person name="Jiang Z."/>
        </authorList>
    </citation>
    <scope>NUCLEOTIDE SEQUENCE [LARGE SCALE GENOMIC DNA]</scope>
    <source>
        <strain evidence="4 5">I12A-02606</strain>
    </source>
</reference>
<comment type="caution">
    <text evidence="4">The sequence shown here is derived from an EMBL/GenBank/DDBJ whole genome shotgun (WGS) entry which is preliminary data.</text>
</comment>
<dbReference type="AlphaFoldDB" id="A0A6P0GC81"/>
<sequence>MAGCGVRLPGTPATSGEAAVLTARPSAGPDLPAPPPGTSALGLEETRDALLHVPATGVPGPVPLVVVLHGAGGDAEGGLGLLRWAADERGLVLLAPASRGATWDAVARAYGPDVAMVDRALAAVFAAVPVDADRITVAGFSDGASYALGLGLANGRLFRRVVAFSPGSVPPARRTGRPPVFVSHGTADDVLPVDRTSREIVPALRADGHDVTYREFDGGHGIPPEVGREAVDWLGGQPD</sequence>
<dbReference type="EMBL" id="JAAGWE010000002">
    <property type="protein sequence ID" value="NEM04485.1"/>
    <property type="molecule type" value="Genomic_DNA"/>
</dbReference>
<dbReference type="PANTHER" id="PTHR43037:SF5">
    <property type="entry name" value="FERULOYL ESTERASE"/>
    <property type="match status" value="1"/>
</dbReference>
<dbReference type="SUPFAM" id="SSF53474">
    <property type="entry name" value="alpha/beta-Hydrolases"/>
    <property type="match status" value="1"/>
</dbReference>
<feature type="domain" description="Phospholipase/carboxylesterase/thioesterase" evidence="3">
    <location>
        <begin position="129"/>
        <end position="224"/>
    </location>
</feature>
<evidence type="ECO:0000256" key="1">
    <source>
        <dbReference type="ARBA" id="ARBA00022729"/>
    </source>
</evidence>
<evidence type="ECO:0000313" key="4">
    <source>
        <dbReference type="EMBL" id="NEM04485.1"/>
    </source>
</evidence>
<accession>A0A6P0GC81</accession>
<dbReference type="GO" id="GO:0016787">
    <property type="term" value="F:hydrolase activity"/>
    <property type="evidence" value="ECO:0007669"/>
    <property type="project" value="UniProtKB-KW"/>
</dbReference>